<dbReference type="CDD" id="cd00067">
    <property type="entry name" value="GAL4"/>
    <property type="match status" value="1"/>
</dbReference>
<dbReference type="GO" id="GO:0006351">
    <property type="term" value="P:DNA-templated transcription"/>
    <property type="evidence" value="ECO:0007669"/>
    <property type="project" value="InterPro"/>
</dbReference>
<evidence type="ECO:0000256" key="7">
    <source>
        <dbReference type="SAM" id="MobiDB-lite"/>
    </source>
</evidence>
<evidence type="ECO:0000256" key="4">
    <source>
        <dbReference type="ARBA" id="ARBA00023125"/>
    </source>
</evidence>
<evidence type="ECO:0000259" key="8">
    <source>
        <dbReference type="Pfam" id="PF04082"/>
    </source>
</evidence>
<evidence type="ECO:0000256" key="2">
    <source>
        <dbReference type="ARBA" id="ARBA00022723"/>
    </source>
</evidence>
<dbReference type="GO" id="GO:0000981">
    <property type="term" value="F:DNA-binding transcription factor activity, RNA polymerase II-specific"/>
    <property type="evidence" value="ECO:0007669"/>
    <property type="project" value="InterPro"/>
</dbReference>
<dbReference type="Gene3D" id="4.10.240.10">
    <property type="entry name" value="Zn(2)-C6 fungal-type DNA-binding domain"/>
    <property type="match status" value="1"/>
</dbReference>
<feature type="compositionally biased region" description="Polar residues" evidence="7">
    <location>
        <begin position="110"/>
        <end position="125"/>
    </location>
</feature>
<name>A0A9P8SR43_ASPFM</name>
<reference evidence="9" key="1">
    <citation type="submission" date="2021-08" db="EMBL/GenBank/DDBJ databases">
        <title>Global Aspergillus fumigatus from environmental and clinical sources.</title>
        <authorList>
            <person name="Barber A."/>
            <person name="Sae-Ong T."/>
        </authorList>
    </citation>
    <scope>NUCLEOTIDE SEQUENCE</scope>
    <source>
        <strain evidence="9">NRZ-2016-071</strain>
    </source>
</reference>
<keyword evidence="6" id="KW-0539">Nucleus</keyword>
<comment type="caution">
    <text evidence="9">The sequence shown here is derived from an EMBL/GenBank/DDBJ whole genome shotgun (WGS) entry which is preliminary data.</text>
</comment>
<keyword evidence="5" id="KW-0804">Transcription</keyword>
<evidence type="ECO:0000313" key="9">
    <source>
        <dbReference type="EMBL" id="KAH1898222.1"/>
    </source>
</evidence>
<dbReference type="GO" id="GO:0005634">
    <property type="term" value="C:nucleus"/>
    <property type="evidence" value="ECO:0007669"/>
    <property type="project" value="UniProtKB-SubCell"/>
</dbReference>
<comment type="subcellular location">
    <subcellularLocation>
        <location evidence="1">Nucleus</location>
    </subcellularLocation>
</comment>
<gene>
    <name evidence="9" type="ORF">KXV57_009719</name>
</gene>
<keyword evidence="2" id="KW-0479">Metal-binding</keyword>
<feature type="region of interest" description="Disordered" evidence="7">
    <location>
        <begin position="84"/>
        <end position="128"/>
    </location>
</feature>
<dbReference type="InterPro" id="IPR007219">
    <property type="entry name" value="XnlR_reg_dom"/>
</dbReference>
<keyword evidence="4" id="KW-0238">DNA-binding</keyword>
<dbReference type="PANTHER" id="PTHR47338:SF3">
    <property type="entry name" value="C6 FINGER DOMAIN TRANSCRIPTION FACTOR DBAA-RELATED"/>
    <property type="match status" value="1"/>
</dbReference>
<evidence type="ECO:0000256" key="5">
    <source>
        <dbReference type="ARBA" id="ARBA00023163"/>
    </source>
</evidence>
<evidence type="ECO:0000313" key="10">
    <source>
        <dbReference type="Proteomes" id="UP000813423"/>
    </source>
</evidence>
<dbReference type="Proteomes" id="UP000813423">
    <property type="component" value="Unassembled WGS sequence"/>
</dbReference>
<dbReference type="InterPro" id="IPR001138">
    <property type="entry name" value="Zn2Cys6_DnaBD"/>
</dbReference>
<dbReference type="Pfam" id="PF04082">
    <property type="entry name" value="Fungal_trans"/>
    <property type="match status" value="1"/>
</dbReference>
<proteinExistence type="predicted"/>
<protein>
    <recommendedName>
        <fullName evidence="8">Xylanolytic transcriptional activator regulatory domain-containing protein</fullName>
    </recommendedName>
</protein>
<dbReference type="AlphaFoldDB" id="A0A9P8SR43"/>
<dbReference type="InterPro" id="IPR036864">
    <property type="entry name" value="Zn2-C6_fun-type_DNA-bd_sf"/>
</dbReference>
<dbReference type="GO" id="GO:0008270">
    <property type="term" value="F:zinc ion binding"/>
    <property type="evidence" value="ECO:0007669"/>
    <property type="project" value="InterPro"/>
</dbReference>
<accession>A0A9P8SR43</accession>
<evidence type="ECO:0000256" key="3">
    <source>
        <dbReference type="ARBA" id="ARBA00023015"/>
    </source>
</evidence>
<dbReference type="CDD" id="cd12148">
    <property type="entry name" value="fungal_TF_MHR"/>
    <property type="match status" value="1"/>
</dbReference>
<keyword evidence="3" id="KW-0805">Transcription regulation</keyword>
<feature type="domain" description="Xylanolytic transcriptional activator regulatory" evidence="8">
    <location>
        <begin position="190"/>
        <end position="363"/>
    </location>
</feature>
<evidence type="ECO:0000256" key="6">
    <source>
        <dbReference type="ARBA" id="ARBA00023242"/>
    </source>
</evidence>
<dbReference type="PANTHER" id="PTHR47338">
    <property type="entry name" value="ZN(II)2CYS6 TRANSCRIPTION FACTOR (EUROFUNG)-RELATED"/>
    <property type="match status" value="1"/>
</dbReference>
<dbReference type="EMBL" id="JAIBSC010000098">
    <property type="protein sequence ID" value="KAH1898222.1"/>
    <property type="molecule type" value="Genomic_DNA"/>
</dbReference>
<dbReference type="GO" id="GO:0003677">
    <property type="term" value="F:DNA binding"/>
    <property type="evidence" value="ECO:0007669"/>
    <property type="project" value="UniProtKB-KW"/>
</dbReference>
<organism evidence="9 10">
    <name type="scientific">Aspergillus fumigatus</name>
    <name type="common">Neosartorya fumigata</name>
    <dbReference type="NCBI Taxonomy" id="746128"/>
    <lineage>
        <taxon>Eukaryota</taxon>
        <taxon>Fungi</taxon>
        <taxon>Dikarya</taxon>
        <taxon>Ascomycota</taxon>
        <taxon>Pezizomycotina</taxon>
        <taxon>Eurotiomycetes</taxon>
        <taxon>Eurotiomycetidae</taxon>
        <taxon>Eurotiales</taxon>
        <taxon>Aspergillaceae</taxon>
        <taxon>Aspergillus</taxon>
        <taxon>Aspergillus subgen. Fumigati</taxon>
    </lineage>
</organism>
<evidence type="ECO:0000256" key="1">
    <source>
        <dbReference type="ARBA" id="ARBA00004123"/>
    </source>
</evidence>
<dbReference type="InterPro" id="IPR050815">
    <property type="entry name" value="TF_fung"/>
</dbReference>
<sequence>MAGSTPRQPPTIAVRVTLRRMPAQRIRCDKARPQCAACAASGTTCLVRESCPRRGPKKGYLKALLNKIALRCEEDLQVQLEKQQAMAMPESRASSSPRGGANTDTEDGSSLENEVHNTRTTTPMTIGNIPSWPAPVEFSFPIMPLPPWDCTDPSYSIAPFVGFDPHQNLTPVSIGSELQITPMMHNDLDQLYFDRAYVFAPIVQAHRYRSWSKQTNKSKEKTCLQRAMWTLASSLSSQFQVAGRQFYAETRQLLHALESEEPGHQISIEQAQAWTLLAIYELTCEDYHRGYMNWILPPPPPSPPPKQAPLSPQGQVQEDWIDIETKRRTFWLAYTLDRFTSMVDGLHLFFDERMIRTRLPAPKANFASGRPTETSFLPDMIRVIDLDWPETELSPLKETVIVATICGQVLEHKQRPPSRTRDSTATTYDFCRRHRSLNALLAQRIKMLRLHASFEHLNPVFTLTALATYIAVLTLYNGIQSQPLGTEAQAMQLTKALHSEHQQQSLDAVADVALLVTALGQHFQTHPLVPILLFLAARFSQTHPELNDAYNKLMPCILSALQGSTNPNKLAQHFLQLLGPQTDNGQPVS</sequence>